<keyword evidence="2" id="KW-1185">Reference proteome</keyword>
<dbReference type="Proteomes" id="UP000190435">
    <property type="component" value="Unassembled WGS sequence"/>
</dbReference>
<comment type="caution">
    <text evidence="1">The sequence shown here is derived from an EMBL/GenBank/DDBJ whole genome shotgun (WGS) entry which is preliminary data.</text>
</comment>
<gene>
    <name evidence="1" type="ORF">B0181_03440</name>
</gene>
<name>A0A1T0A6Z3_9GAMM</name>
<organism evidence="1 2">
    <name type="scientific">Moraxella caviae</name>
    <dbReference type="NCBI Taxonomy" id="34060"/>
    <lineage>
        <taxon>Bacteria</taxon>
        <taxon>Pseudomonadati</taxon>
        <taxon>Pseudomonadota</taxon>
        <taxon>Gammaproteobacteria</taxon>
        <taxon>Moraxellales</taxon>
        <taxon>Moraxellaceae</taxon>
        <taxon>Moraxella</taxon>
    </lineage>
</organism>
<reference evidence="1 2" key="1">
    <citation type="submission" date="2017-02" db="EMBL/GenBank/DDBJ databases">
        <title>Draft genome sequence of Moraxella caviae CCUG 355 type strain.</title>
        <authorList>
            <person name="Engstrom-Jakobsson H."/>
            <person name="Salva-Serra F."/>
            <person name="Thorell K."/>
            <person name="Gonzales-Siles L."/>
            <person name="Karlsson R."/>
            <person name="Boulund F."/>
            <person name="Engstrand L."/>
            <person name="Moore E."/>
        </authorList>
    </citation>
    <scope>NUCLEOTIDE SEQUENCE [LARGE SCALE GENOMIC DNA]</scope>
    <source>
        <strain evidence="1 2">CCUG 355</strain>
    </source>
</reference>
<dbReference type="AlphaFoldDB" id="A0A1T0A6Z3"/>
<protein>
    <submittedName>
        <fullName evidence="1">Uncharacterized protein</fullName>
    </submittedName>
</protein>
<evidence type="ECO:0000313" key="1">
    <source>
        <dbReference type="EMBL" id="OOR91368.1"/>
    </source>
</evidence>
<evidence type="ECO:0000313" key="2">
    <source>
        <dbReference type="Proteomes" id="UP000190435"/>
    </source>
</evidence>
<dbReference type="STRING" id="34060.B0181_03440"/>
<accession>A0A1T0A6Z3</accession>
<proteinExistence type="predicted"/>
<dbReference type="EMBL" id="MUXU01000022">
    <property type="protein sequence ID" value="OOR91368.1"/>
    <property type="molecule type" value="Genomic_DNA"/>
</dbReference>
<sequence length="79" mass="9191">MSILRQSQTFASHIQPKPCSQSVINHQKSVTFAQNNLPSGKKHCNFSMIWRIMVRLFVYLKRKYFNIVRCCLCGIVMIA</sequence>